<gene>
    <name evidence="1" type="ORF">FOZ61_003099</name>
</gene>
<evidence type="ECO:0000313" key="2">
    <source>
        <dbReference type="Proteomes" id="UP000570595"/>
    </source>
</evidence>
<dbReference type="EMBL" id="JABAHT010000193">
    <property type="protein sequence ID" value="KAF4661596.1"/>
    <property type="molecule type" value="Genomic_DNA"/>
</dbReference>
<accession>A0A7J6LR33</accession>
<dbReference type="Proteomes" id="UP000570595">
    <property type="component" value="Unassembled WGS sequence"/>
</dbReference>
<sequence length="259" mass="28560">MADPSPVVRDRRPGLGEELQDATSVMIGPFHHGLADGPLVLRYGTVLHSKGDLEGAREIYEASLGIFDDNAVTDYSVAQIHLERGELWQAHTRMVKISNGHGIGFDDTSRFAFLVDAGYTLAALGDCAAGMPLLREGLGIVRRVPHALNALAICLVWQDGRFDEGVRTLMEAIQYDTNHPVLWSNAAALSVWQGDLDGAVYSISLAESCFSRLLEAGGHHENSTHYAAFLHNLNLVRGWQDGKMRTEDPRLEYFFTRIT</sequence>
<proteinExistence type="predicted"/>
<protein>
    <recommendedName>
        <fullName evidence="3">Tetratricopeptide repeat protein</fullName>
    </recommendedName>
</protein>
<comment type="caution">
    <text evidence="1">The sequence shown here is derived from an EMBL/GenBank/DDBJ whole genome shotgun (WGS) entry which is preliminary data.</text>
</comment>
<dbReference type="InterPro" id="IPR011990">
    <property type="entry name" value="TPR-like_helical_dom_sf"/>
</dbReference>
<evidence type="ECO:0000313" key="1">
    <source>
        <dbReference type="EMBL" id="KAF4661596.1"/>
    </source>
</evidence>
<dbReference type="AlphaFoldDB" id="A0A7J6LR33"/>
<name>A0A7J6LR33_PEROL</name>
<evidence type="ECO:0008006" key="3">
    <source>
        <dbReference type="Google" id="ProtNLM"/>
    </source>
</evidence>
<dbReference type="Gene3D" id="1.25.40.10">
    <property type="entry name" value="Tetratricopeptide repeat domain"/>
    <property type="match status" value="1"/>
</dbReference>
<organism evidence="1 2">
    <name type="scientific">Perkinsus olseni</name>
    <name type="common">Perkinsus atlanticus</name>
    <dbReference type="NCBI Taxonomy" id="32597"/>
    <lineage>
        <taxon>Eukaryota</taxon>
        <taxon>Sar</taxon>
        <taxon>Alveolata</taxon>
        <taxon>Perkinsozoa</taxon>
        <taxon>Perkinsea</taxon>
        <taxon>Perkinsida</taxon>
        <taxon>Perkinsidae</taxon>
        <taxon>Perkinsus</taxon>
    </lineage>
</organism>
<dbReference type="SUPFAM" id="SSF48452">
    <property type="entry name" value="TPR-like"/>
    <property type="match status" value="1"/>
</dbReference>
<dbReference type="OrthoDB" id="19588at2759"/>
<reference evidence="1 2" key="1">
    <citation type="submission" date="2020-04" db="EMBL/GenBank/DDBJ databases">
        <title>Perkinsus olseni comparative genomics.</title>
        <authorList>
            <person name="Bogema D.R."/>
        </authorList>
    </citation>
    <scope>NUCLEOTIDE SEQUENCE [LARGE SCALE GENOMIC DNA]</scope>
    <source>
        <strain evidence="1">ATCC PRA-179</strain>
    </source>
</reference>